<evidence type="ECO:0000256" key="1">
    <source>
        <dbReference type="SAM" id="MobiDB-lite"/>
    </source>
</evidence>
<feature type="region of interest" description="Disordered" evidence="1">
    <location>
        <begin position="41"/>
        <end position="60"/>
    </location>
</feature>
<proteinExistence type="predicted"/>
<feature type="compositionally biased region" description="Low complexity" evidence="1">
    <location>
        <begin position="41"/>
        <end position="51"/>
    </location>
</feature>
<gene>
    <name evidence="3" type="ORF">HNP55_002564</name>
</gene>
<accession>A0A840LCV7</accession>
<dbReference type="AlphaFoldDB" id="A0A840LCV7"/>
<dbReference type="RefSeq" id="WP_184299875.1">
    <property type="nucleotide sequence ID" value="NZ_JACHLP010000005.1"/>
</dbReference>
<keyword evidence="4" id="KW-1185">Reference proteome</keyword>
<keyword evidence="2" id="KW-0732">Signal</keyword>
<comment type="caution">
    <text evidence="3">The sequence shown here is derived from an EMBL/GenBank/DDBJ whole genome shotgun (WGS) entry which is preliminary data.</text>
</comment>
<dbReference type="EMBL" id="JACHLP010000005">
    <property type="protein sequence ID" value="MBB4844028.1"/>
    <property type="molecule type" value="Genomic_DNA"/>
</dbReference>
<name>A0A840LCV7_9BURK</name>
<feature type="signal peptide" evidence="2">
    <location>
        <begin position="1"/>
        <end position="30"/>
    </location>
</feature>
<organism evidence="3 4">
    <name type="scientific">Roseateles oligotrophus</name>
    <dbReference type="NCBI Taxonomy" id="1769250"/>
    <lineage>
        <taxon>Bacteria</taxon>
        <taxon>Pseudomonadati</taxon>
        <taxon>Pseudomonadota</taxon>
        <taxon>Betaproteobacteria</taxon>
        <taxon>Burkholderiales</taxon>
        <taxon>Sphaerotilaceae</taxon>
        <taxon>Roseateles</taxon>
    </lineage>
</organism>
<evidence type="ECO:0000313" key="4">
    <source>
        <dbReference type="Proteomes" id="UP000562027"/>
    </source>
</evidence>
<protein>
    <submittedName>
        <fullName evidence="3">Uncharacterized protein</fullName>
    </submittedName>
</protein>
<dbReference type="Proteomes" id="UP000562027">
    <property type="component" value="Unassembled WGS sequence"/>
</dbReference>
<sequence>MSTLKQSLLHLSLVGLCSSGLLSLSTAALAAPEAAAKPAAKAAAPAKPAPKNTKVVKGKPAAKPAPVDVVLAEANEEQLYAASRAYMGQYDCEFKQTIHITKHPKTEGYLDVAWQKQVFTMKPVLSSTGALRLEDVTGRTLMIQIANKSMLMDTHVGQRLVDECINPEQRTLIDLARAAAAEAAASGIEATGGLGIAPAPAAAVAATAAPVKK</sequence>
<evidence type="ECO:0000313" key="3">
    <source>
        <dbReference type="EMBL" id="MBB4844028.1"/>
    </source>
</evidence>
<feature type="chain" id="PRO_5032803781" evidence="2">
    <location>
        <begin position="31"/>
        <end position="213"/>
    </location>
</feature>
<reference evidence="3 4" key="1">
    <citation type="submission" date="2020-08" db="EMBL/GenBank/DDBJ databases">
        <title>Functional genomics of gut bacteria from endangered species of beetles.</title>
        <authorList>
            <person name="Carlos-Shanley C."/>
        </authorList>
    </citation>
    <scope>NUCLEOTIDE SEQUENCE [LARGE SCALE GENOMIC DNA]</scope>
    <source>
        <strain evidence="3 4">S00239</strain>
    </source>
</reference>
<evidence type="ECO:0000256" key="2">
    <source>
        <dbReference type="SAM" id="SignalP"/>
    </source>
</evidence>